<gene>
    <name evidence="2" type="ORF">OsI_12358</name>
</gene>
<organism evidence="2 3">
    <name type="scientific">Oryza sativa subsp. indica</name>
    <name type="common">Rice</name>
    <dbReference type="NCBI Taxonomy" id="39946"/>
    <lineage>
        <taxon>Eukaryota</taxon>
        <taxon>Viridiplantae</taxon>
        <taxon>Streptophyta</taxon>
        <taxon>Embryophyta</taxon>
        <taxon>Tracheophyta</taxon>
        <taxon>Spermatophyta</taxon>
        <taxon>Magnoliopsida</taxon>
        <taxon>Liliopsida</taxon>
        <taxon>Poales</taxon>
        <taxon>Poaceae</taxon>
        <taxon>BOP clade</taxon>
        <taxon>Oryzoideae</taxon>
        <taxon>Oryzeae</taxon>
        <taxon>Oryzinae</taxon>
        <taxon>Oryza</taxon>
        <taxon>Oryza sativa</taxon>
    </lineage>
</organism>
<evidence type="ECO:0000313" key="2">
    <source>
        <dbReference type="EMBL" id="EEC75628.1"/>
    </source>
</evidence>
<proteinExistence type="predicted"/>
<dbReference type="AlphaFoldDB" id="B8AL55"/>
<evidence type="ECO:0000313" key="3">
    <source>
        <dbReference type="Proteomes" id="UP000007015"/>
    </source>
</evidence>
<feature type="compositionally biased region" description="Basic and acidic residues" evidence="1">
    <location>
        <begin position="118"/>
        <end position="147"/>
    </location>
</feature>
<accession>B8AL55</accession>
<name>B8AL55_ORYSI</name>
<evidence type="ECO:0000256" key="1">
    <source>
        <dbReference type="SAM" id="MobiDB-lite"/>
    </source>
</evidence>
<dbReference type="EMBL" id="CM000128">
    <property type="protein sequence ID" value="EEC75628.1"/>
    <property type="molecule type" value="Genomic_DNA"/>
</dbReference>
<protein>
    <submittedName>
        <fullName evidence="2">Uncharacterized protein</fullName>
    </submittedName>
</protein>
<dbReference type="Gramene" id="BGIOSGA013009-TA">
    <property type="protein sequence ID" value="BGIOSGA013009-PA"/>
    <property type="gene ID" value="BGIOSGA013009"/>
</dbReference>
<sequence length="147" mass="15114">MATATLHIDCDDVILDVGHLAGQASGDNGDAVDNALMRLPCALNAVGVLTGTMAAAAARSGGGVGRDVDGRGLPTARGELDGARLPGVVGGERESTLASVGVRGPLSVGMRWQHRSTPRREFGKEGKGKRMKEKEGGRERGRRGEGG</sequence>
<dbReference type="Proteomes" id="UP000007015">
    <property type="component" value="Chromosome 3"/>
</dbReference>
<keyword evidence="3" id="KW-1185">Reference proteome</keyword>
<feature type="region of interest" description="Disordered" evidence="1">
    <location>
        <begin position="57"/>
        <end position="147"/>
    </location>
</feature>
<reference evidence="2 3" key="1">
    <citation type="journal article" date="2005" name="PLoS Biol.">
        <title>The genomes of Oryza sativa: a history of duplications.</title>
        <authorList>
            <person name="Yu J."/>
            <person name="Wang J."/>
            <person name="Lin W."/>
            <person name="Li S."/>
            <person name="Li H."/>
            <person name="Zhou J."/>
            <person name="Ni P."/>
            <person name="Dong W."/>
            <person name="Hu S."/>
            <person name="Zeng C."/>
            <person name="Zhang J."/>
            <person name="Zhang Y."/>
            <person name="Li R."/>
            <person name="Xu Z."/>
            <person name="Li S."/>
            <person name="Li X."/>
            <person name="Zheng H."/>
            <person name="Cong L."/>
            <person name="Lin L."/>
            <person name="Yin J."/>
            <person name="Geng J."/>
            <person name="Li G."/>
            <person name="Shi J."/>
            <person name="Liu J."/>
            <person name="Lv H."/>
            <person name="Li J."/>
            <person name="Wang J."/>
            <person name="Deng Y."/>
            <person name="Ran L."/>
            <person name="Shi X."/>
            <person name="Wang X."/>
            <person name="Wu Q."/>
            <person name="Li C."/>
            <person name="Ren X."/>
            <person name="Wang J."/>
            <person name="Wang X."/>
            <person name="Li D."/>
            <person name="Liu D."/>
            <person name="Zhang X."/>
            <person name="Ji Z."/>
            <person name="Zhao W."/>
            <person name="Sun Y."/>
            <person name="Zhang Z."/>
            <person name="Bao J."/>
            <person name="Han Y."/>
            <person name="Dong L."/>
            <person name="Ji J."/>
            <person name="Chen P."/>
            <person name="Wu S."/>
            <person name="Liu J."/>
            <person name="Xiao Y."/>
            <person name="Bu D."/>
            <person name="Tan J."/>
            <person name="Yang L."/>
            <person name="Ye C."/>
            <person name="Zhang J."/>
            <person name="Xu J."/>
            <person name="Zhou Y."/>
            <person name="Yu Y."/>
            <person name="Zhang B."/>
            <person name="Zhuang S."/>
            <person name="Wei H."/>
            <person name="Liu B."/>
            <person name="Lei M."/>
            <person name="Yu H."/>
            <person name="Li Y."/>
            <person name="Xu H."/>
            <person name="Wei S."/>
            <person name="He X."/>
            <person name="Fang L."/>
            <person name="Zhang Z."/>
            <person name="Zhang Y."/>
            <person name="Huang X."/>
            <person name="Su Z."/>
            <person name="Tong W."/>
            <person name="Li J."/>
            <person name="Tong Z."/>
            <person name="Li S."/>
            <person name="Ye J."/>
            <person name="Wang L."/>
            <person name="Fang L."/>
            <person name="Lei T."/>
            <person name="Chen C."/>
            <person name="Chen H."/>
            <person name="Xu Z."/>
            <person name="Li H."/>
            <person name="Huang H."/>
            <person name="Zhang F."/>
            <person name="Xu H."/>
            <person name="Li N."/>
            <person name="Zhao C."/>
            <person name="Li S."/>
            <person name="Dong L."/>
            <person name="Huang Y."/>
            <person name="Li L."/>
            <person name="Xi Y."/>
            <person name="Qi Q."/>
            <person name="Li W."/>
            <person name="Zhang B."/>
            <person name="Hu W."/>
            <person name="Zhang Y."/>
            <person name="Tian X."/>
            <person name="Jiao Y."/>
            <person name="Liang X."/>
            <person name="Jin J."/>
            <person name="Gao L."/>
            <person name="Zheng W."/>
            <person name="Hao B."/>
            <person name="Liu S."/>
            <person name="Wang W."/>
            <person name="Yuan L."/>
            <person name="Cao M."/>
            <person name="McDermott J."/>
            <person name="Samudrala R."/>
            <person name="Wang J."/>
            <person name="Wong G.K."/>
            <person name="Yang H."/>
        </authorList>
    </citation>
    <scope>NUCLEOTIDE SEQUENCE [LARGE SCALE GENOMIC DNA]</scope>
    <source>
        <strain evidence="3">cv. 93-11</strain>
    </source>
</reference>
<dbReference type="HOGENOM" id="CLU_1771143_0_0_1"/>